<keyword evidence="1" id="KW-0732">Signal</keyword>
<dbReference type="GO" id="GO:0005975">
    <property type="term" value="P:carbohydrate metabolic process"/>
    <property type="evidence" value="ECO:0007669"/>
    <property type="project" value="InterPro"/>
</dbReference>
<proteinExistence type="predicted"/>
<comment type="caution">
    <text evidence="3">The sequence shown here is derived from an EMBL/GenBank/DDBJ whole genome shotgun (WGS) entry which is preliminary data.</text>
</comment>
<evidence type="ECO:0000259" key="2">
    <source>
        <dbReference type="Pfam" id="PF01522"/>
    </source>
</evidence>
<protein>
    <recommendedName>
        <fullName evidence="2">NodB homology domain-containing protein</fullName>
    </recommendedName>
</protein>
<gene>
    <name evidence="3" type="ORF">GCM10011487_41990</name>
</gene>
<dbReference type="Proteomes" id="UP000445000">
    <property type="component" value="Unassembled WGS sequence"/>
</dbReference>
<dbReference type="AlphaFoldDB" id="A0A829YG00"/>
<evidence type="ECO:0000313" key="4">
    <source>
        <dbReference type="Proteomes" id="UP000445000"/>
    </source>
</evidence>
<dbReference type="InterPro" id="IPR051398">
    <property type="entry name" value="Polysacch_Deacetylase"/>
</dbReference>
<evidence type="ECO:0000256" key="1">
    <source>
        <dbReference type="ARBA" id="ARBA00022729"/>
    </source>
</evidence>
<dbReference type="EMBL" id="BLJN01000004">
    <property type="protein sequence ID" value="GFE82199.1"/>
    <property type="molecule type" value="Genomic_DNA"/>
</dbReference>
<dbReference type="Pfam" id="PF01522">
    <property type="entry name" value="Polysacc_deac_1"/>
    <property type="match status" value="1"/>
</dbReference>
<dbReference type="RefSeq" id="WP_161813869.1">
    <property type="nucleotide sequence ID" value="NZ_BLJN01000004.1"/>
</dbReference>
<accession>A0A829YG00</accession>
<keyword evidence="4" id="KW-1185">Reference proteome</keyword>
<dbReference type="PANTHER" id="PTHR34216">
    <property type="match status" value="1"/>
</dbReference>
<dbReference type="GO" id="GO:0016810">
    <property type="term" value="F:hydrolase activity, acting on carbon-nitrogen (but not peptide) bonds"/>
    <property type="evidence" value="ECO:0007669"/>
    <property type="project" value="InterPro"/>
</dbReference>
<dbReference type="InterPro" id="IPR011330">
    <property type="entry name" value="Glyco_hydro/deAcase_b/a-brl"/>
</dbReference>
<evidence type="ECO:0000313" key="3">
    <source>
        <dbReference type="EMBL" id="GFE82199.1"/>
    </source>
</evidence>
<organism evidence="3 4">
    <name type="scientific">Steroidobacter agaridevorans</name>
    <dbReference type="NCBI Taxonomy" id="2695856"/>
    <lineage>
        <taxon>Bacteria</taxon>
        <taxon>Pseudomonadati</taxon>
        <taxon>Pseudomonadota</taxon>
        <taxon>Gammaproteobacteria</taxon>
        <taxon>Steroidobacterales</taxon>
        <taxon>Steroidobacteraceae</taxon>
        <taxon>Steroidobacter</taxon>
    </lineage>
</organism>
<dbReference type="InterPro" id="IPR002509">
    <property type="entry name" value="NODB_dom"/>
</dbReference>
<dbReference type="PANTHER" id="PTHR34216:SF7">
    <property type="entry name" value="POLY-BETA-1,6-N-ACETYL-D-GLUCOSAMINE N-DEACETYLASE"/>
    <property type="match status" value="1"/>
</dbReference>
<dbReference type="Gene3D" id="3.20.20.370">
    <property type="entry name" value="Glycoside hydrolase/deacetylase"/>
    <property type="match status" value="1"/>
</dbReference>
<name>A0A829YG00_9GAMM</name>
<dbReference type="SUPFAM" id="SSF88713">
    <property type="entry name" value="Glycoside hydrolase/deacetylase"/>
    <property type="match status" value="1"/>
</dbReference>
<feature type="domain" description="NodB homology" evidence="2">
    <location>
        <begin position="75"/>
        <end position="155"/>
    </location>
</feature>
<sequence length="370" mass="42397">MSGFGRLMRTLARISRTRYPGFVFGLPLSRREIPVFIYHDIETDAFARDLEFLRRNSYRTLGLDEYLAAREGRVRPGRSVLLTFDDARKSFGSVALPLLRQFDARAVLFAPTYWMQPPQRAADDLFMSWEQLRACVESGHVDVQSHAHRHALVATAPQVVDFANPSALARFDIYDWPIRFIDAQDELGKPALGTPVYRAAPLLSAQRRYLESGDITRACRDFVDGHGGPEFFAQPDWRMQLDRIFDEHSRRTPGRFMDADAFERLVASEFELCREEFKRHLGYAPHCIAYPWHLGSTPSLQQARRTGFQVAFGVAMDYRAERHRSRLPIPAYGRLKSDWLQFLPGEQRASILGALRRKVAGFGTVQHLAH</sequence>
<reference evidence="4" key="1">
    <citation type="submission" date="2020-01" db="EMBL/GenBank/DDBJ databases">
        <title>'Steroidobacter agaridevorans' sp. nov., agar-degrading bacteria isolated from rhizosphere soils.</title>
        <authorList>
            <person name="Ikenaga M."/>
            <person name="Kataoka M."/>
            <person name="Murouchi A."/>
            <person name="Katsuragi S."/>
            <person name="Sakai M."/>
        </authorList>
    </citation>
    <scope>NUCLEOTIDE SEQUENCE [LARGE SCALE GENOMIC DNA]</scope>
    <source>
        <strain evidence="4">YU21-B</strain>
    </source>
</reference>